<keyword evidence="2" id="KW-1185">Reference proteome</keyword>
<dbReference type="EMBL" id="KZ819883">
    <property type="protein sequence ID" value="PWN50950.1"/>
    <property type="molecule type" value="Genomic_DNA"/>
</dbReference>
<evidence type="ECO:0000313" key="1">
    <source>
        <dbReference type="EMBL" id="PWN50950.1"/>
    </source>
</evidence>
<proteinExistence type="predicted"/>
<dbReference type="Proteomes" id="UP000245626">
    <property type="component" value="Unassembled WGS sequence"/>
</dbReference>
<name>A0ACD0NYM6_9BASI</name>
<organism evidence="1 2">
    <name type="scientific">Violaceomyces palustris</name>
    <dbReference type="NCBI Taxonomy" id="1673888"/>
    <lineage>
        <taxon>Eukaryota</taxon>
        <taxon>Fungi</taxon>
        <taxon>Dikarya</taxon>
        <taxon>Basidiomycota</taxon>
        <taxon>Ustilaginomycotina</taxon>
        <taxon>Ustilaginomycetes</taxon>
        <taxon>Violaceomycetales</taxon>
        <taxon>Violaceomycetaceae</taxon>
        <taxon>Violaceomyces</taxon>
    </lineage>
</organism>
<reference evidence="1 2" key="1">
    <citation type="journal article" date="2018" name="Mol. Biol. Evol.">
        <title>Broad Genomic Sampling Reveals a Smut Pathogenic Ancestry of the Fungal Clade Ustilaginomycotina.</title>
        <authorList>
            <person name="Kijpornyongpan T."/>
            <person name="Mondo S.J."/>
            <person name="Barry K."/>
            <person name="Sandor L."/>
            <person name="Lee J."/>
            <person name="Lipzen A."/>
            <person name="Pangilinan J."/>
            <person name="LaButti K."/>
            <person name="Hainaut M."/>
            <person name="Henrissat B."/>
            <person name="Grigoriev I.V."/>
            <person name="Spatafora J.W."/>
            <person name="Aime M.C."/>
        </authorList>
    </citation>
    <scope>NUCLEOTIDE SEQUENCE [LARGE SCALE GENOMIC DNA]</scope>
    <source>
        <strain evidence="1 2">SA 807</strain>
    </source>
</reference>
<protein>
    <submittedName>
        <fullName evidence="1">Uncharacterized protein</fullName>
    </submittedName>
</protein>
<gene>
    <name evidence="1" type="ORF">IE53DRAFT_386710</name>
</gene>
<accession>A0ACD0NYM6</accession>
<sequence length="81" mass="9635">MRSSHGRLLSQCLVVICSYTERYESRGGMVPVRADKRFFLPSRSGDESERRDFRIEKGKEEKPTRSKQTNQEKEGKRKKWR</sequence>
<evidence type="ECO:0000313" key="2">
    <source>
        <dbReference type="Proteomes" id="UP000245626"/>
    </source>
</evidence>